<gene>
    <name evidence="1" type="ORF">H3Z74_15545</name>
</gene>
<dbReference type="EMBL" id="CP061038">
    <property type="protein sequence ID" value="QNQ08173.1"/>
    <property type="molecule type" value="Genomic_DNA"/>
</dbReference>
<organism evidence="1 2">
    <name type="scientific">Sphingomonas alpina</name>
    <dbReference type="NCBI Taxonomy" id="653931"/>
    <lineage>
        <taxon>Bacteria</taxon>
        <taxon>Pseudomonadati</taxon>
        <taxon>Pseudomonadota</taxon>
        <taxon>Alphaproteobacteria</taxon>
        <taxon>Sphingomonadales</taxon>
        <taxon>Sphingomonadaceae</taxon>
        <taxon>Sphingomonas</taxon>
    </lineage>
</organism>
<protein>
    <recommendedName>
        <fullName evidence="3">Lipoprotein</fullName>
    </recommendedName>
</protein>
<dbReference type="AlphaFoldDB" id="A0A7H0LES0"/>
<dbReference type="PROSITE" id="PS51257">
    <property type="entry name" value="PROKAR_LIPOPROTEIN"/>
    <property type="match status" value="1"/>
</dbReference>
<reference evidence="1 2" key="1">
    <citation type="submission" date="2020-09" db="EMBL/GenBank/DDBJ databases">
        <title>Sphingomonas sp., a new species isolated from pork steak.</title>
        <authorList>
            <person name="Heidler von Heilborn D."/>
        </authorList>
    </citation>
    <scope>NUCLEOTIDE SEQUENCE [LARGE SCALE GENOMIC DNA]</scope>
    <source>
        <strain evidence="2">S8-3T</strain>
    </source>
</reference>
<name>A0A7H0LES0_9SPHN</name>
<evidence type="ECO:0000313" key="2">
    <source>
        <dbReference type="Proteomes" id="UP000516148"/>
    </source>
</evidence>
<dbReference type="Proteomes" id="UP000516148">
    <property type="component" value="Chromosome"/>
</dbReference>
<dbReference type="RefSeq" id="WP_187760502.1">
    <property type="nucleotide sequence ID" value="NZ_CP061038.1"/>
</dbReference>
<accession>A0A7H0LES0</accession>
<dbReference type="KEGG" id="spap:H3Z74_15545"/>
<proteinExistence type="predicted"/>
<sequence length="170" mass="19731">MRIMKIAQGAIAFLPVLFSVSCADHSRKSERQIKEENKKCPILFNFGEGQFLDLRKPWNAVRDAENHMKNGRRILIVIPSKAAGYRTPHDYKYSSIWTNIINSDEKLIKKCKIDVTGIGSLEGIRYKMAHPDEDVCMDQNKNMEIYSEQYNNYVFNNIANDPNCRELLRE</sequence>
<keyword evidence="2" id="KW-1185">Reference proteome</keyword>
<evidence type="ECO:0000313" key="1">
    <source>
        <dbReference type="EMBL" id="QNQ08173.1"/>
    </source>
</evidence>
<evidence type="ECO:0008006" key="3">
    <source>
        <dbReference type="Google" id="ProtNLM"/>
    </source>
</evidence>